<dbReference type="EMBL" id="KQ947405">
    <property type="protein sequence ID" value="KUJ22956.1"/>
    <property type="molecule type" value="Genomic_DNA"/>
</dbReference>
<name>A0A194XS35_MOLSC</name>
<organism evidence="1 2">
    <name type="scientific">Mollisia scopiformis</name>
    <name type="common">Conifer needle endophyte fungus</name>
    <name type="synonym">Phialocephala scopiformis</name>
    <dbReference type="NCBI Taxonomy" id="149040"/>
    <lineage>
        <taxon>Eukaryota</taxon>
        <taxon>Fungi</taxon>
        <taxon>Dikarya</taxon>
        <taxon>Ascomycota</taxon>
        <taxon>Pezizomycotina</taxon>
        <taxon>Leotiomycetes</taxon>
        <taxon>Helotiales</taxon>
        <taxon>Mollisiaceae</taxon>
        <taxon>Mollisia</taxon>
    </lineage>
</organism>
<evidence type="ECO:0000313" key="2">
    <source>
        <dbReference type="Proteomes" id="UP000070700"/>
    </source>
</evidence>
<evidence type="ECO:0000313" key="1">
    <source>
        <dbReference type="EMBL" id="KUJ22956.1"/>
    </source>
</evidence>
<reference evidence="1 2" key="1">
    <citation type="submission" date="2015-10" db="EMBL/GenBank/DDBJ databases">
        <title>Full genome of DAOMC 229536 Phialocephala scopiformis, a fungal endophyte of spruce producing the potent anti-insectan compound rugulosin.</title>
        <authorList>
            <consortium name="DOE Joint Genome Institute"/>
            <person name="Walker A.K."/>
            <person name="Frasz S.L."/>
            <person name="Seifert K.A."/>
            <person name="Miller J.D."/>
            <person name="Mondo S.J."/>
            <person name="Labutti K."/>
            <person name="Lipzen A."/>
            <person name="Dockter R."/>
            <person name="Kennedy M."/>
            <person name="Grigoriev I.V."/>
            <person name="Spatafora J.W."/>
        </authorList>
    </citation>
    <scope>NUCLEOTIDE SEQUENCE [LARGE SCALE GENOMIC DNA]</scope>
    <source>
        <strain evidence="1 2">CBS 120377</strain>
    </source>
</reference>
<protein>
    <submittedName>
        <fullName evidence="1">Uncharacterized protein</fullName>
    </submittedName>
</protein>
<dbReference type="InParanoid" id="A0A194XS35"/>
<accession>A0A194XS35</accession>
<keyword evidence="2" id="KW-1185">Reference proteome</keyword>
<sequence length="230" mass="25252">MQKGKNGVHHLLRRRVPVTWQVWLDAFSSPSSSLPLWAIASAPKRLVGVTRPARSAPIRARSQSDLQELVPASVGKRGKACACASIRMSRLQPSRVCLSLQQAKVAEEPRTNQVIPAGMSNITNLMPRGGEDSFLEKAFTSLGMGVLRVFHFIQHAKELLYRVLAVVGSEDHVIVNPYRPVSILLGDFSGFALSVGASRTFWVMQEVTWFARVWARSGKWNAGGHAAAVK</sequence>
<dbReference type="AlphaFoldDB" id="A0A194XS35"/>
<proteinExistence type="predicted"/>
<dbReference type="Proteomes" id="UP000070700">
    <property type="component" value="Unassembled WGS sequence"/>
</dbReference>
<dbReference type="RefSeq" id="XP_018077311.1">
    <property type="nucleotide sequence ID" value="XM_018212704.1"/>
</dbReference>
<dbReference type="KEGG" id="psco:LY89DRAFT_663444"/>
<gene>
    <name evidence="1" type="ORF">LY89DRAFT_663444</name>
</gene>
<dbReference type="GeneID" id="28822430"/>